<sequence length="312" mass="34871">MELRQLRYFVTVARERNFTRAAEQLHIAQPPLSRQIQQLEDELGVRLLVRNSRPVRLTDAGRFFYEQALQILGRIEQAKTATRRLGQAERSVLSVGFVSSTLYGGLPQVVRNLRKDFPDLDVQLVELMSSQQVEALKSGRIDVGFGRIRVADPAVERLIMREERLVMALPDGHPLATSVEPLSITALAGQNLIVYPKEPRPSFADAVLSLLADHGVRSGEVLEVRELQAALGLVAAEMGVCVVPASAQALRDDIHYRPIAEEAATSPLIMVYRTNDGSAYIEAIKGYIREMYDTHPEWLHDSRVTLALARRD</sequence>
<reference evidence="6 7" key="1">
    <citation type="journal article" date="2015" name="Stand. Genomic Sci.">
        <title>Genomic Encyclopedia of Bacterial and Archaeal Type Strains, Phase III: the genomes of soil and plant-associated and newly described type strains.</title>
        <authorList>
            <person name="Whitman W.B."/>
            <person name="Woyke T."/>
            <person name="Klenk H.P."/>
            <person name="Zhou Y."/>
            <person name="Lilburn T.G."/>
            <person name="Beck B.J."/>
            <person name="De Vos P."/>
            <person name="Vandamme P."/>
            <person name="Eisen J.A."/>
            <person name="Garrity G."/>
            <person name="Hugenholtz P."/>
            <person name="Kyrpides N.C."/>
        </authorList>
    </citation>
    <scope>NUCLEOTIDE SEQUENCE [LARGE SCALE GENOMIC DNA]</scope>
    <source>
        <strain evidence="6 7">CGMCC 1.10136</strain>
    </source>
</reference>
<accession>A0A562LVH8</accession>
<protein>
    <submittedName>
        <fullName evidence="6">DNA-binding transcriptional LysR family regulator</fullName>
    </submittedName>
</protein>
<dbReference type="CDD" id="cd08445">
    <property type="entry name" value="PBP2_BenM_CatM_CatR"/>
    <property type="match status" value="1"/>
</dbReference>
<keyword evidence="3 6" id="KW-0238">DNA-binding</keyword>
<dbReference type="PRINTS" id="PR00039">
    <property type="entry name" value="HTHLYSR"/>
</dbReference>
<dbReference type="OrthoDB" id="5289754at2"/>
<keyword evidence="2" id="KW-0805">Transcription regulation</keyword>
<feature type="domain" description="HTH lysR-type" evidence="5">
    <location>
        <begin position="1"/>
        <end position="58"/>
    </location>
</feature>
<dbReference type="EMBL" id="VLKP01000005">
    <property type="protein sequence ID" value="TWI11635.1"/>
    <property type="molecule type" value="Genomic_DNA"/>
</dbReference>
<gene>
    <name evidence="6" type="ORF">IP93_01537</name>
</gene>
<dbReference type="SUPFAM" id="SSF53850">
    <property type="entry name" value="Periplasmic binding protein-like II"/>
    <property type="match status" value="1"/>
</dbReference>
<dbReference type="InterPro" id="IPR036388">
    <property type="entry name" value="WH-like_DNA-bd_sf"/>
</dbReference>
<dbReference type="GO" id="GO:0003677">
    <property type="term" value="F:DNA binding"/>
    <property type="evidence" value="ECO:0007669"/>
    <property type="project" value="UniProtKB-KW"/>
</dbReference>
<dbReference type="Pfam" id="PF03466">
    <property type="entry name" value="LysR_substrate"/>
    <property type="match status" value="1"/>
</dbReference>
<evidence type="ECO:0000256" key="3">
    <source>
        <dbReference type="ARBA" id="ARBA00023125"/>
    </source>
</evidence>
<dbReference type="AlphaFoldDB" id="A0A562LVH8"/>
<dbReference type="GO" id="GO:0032993">
    <property type="term" value="C:protein-DNA complex"/>
    <property type="evidence" value="ECO:0007669"/>
    <property type="project" value="TreeGrafter"/>
</dbReference>
<dbReference type="InterPro" id="IPR000847">
    <property type="entry name" value="LysR_HTH_N"/>
</dbReference>
<dbReference type="Proteomes" id="UP000316471">
    <property type="component" value="Unassembled WGS sequence"/>
</dbReference>
<evidence type="ECO:0000256" key="2">
    <source>
        <dbReference type="ARBA" id="ARBA00023015"/>
    </source>
</evidence>
<dbReference type="InterPro" id="IPR005119">
    <property type="entry name" value="LysR_subst-bd"/>
</dbReference>
<dbReference type="Pfam" id="PF00126">
    <property type="entry name" value="HTH_1"/>
    <property type="match status" value="1"/>
</dbReference>
<proteinExistence type="inferred from homology"/>
<dbReference type="RefSeq" id="WP_144814055.1">
    <property type="nucleotide sequence ID" value="NZ_VLKP01000005.1"/>
</dbReference>
<dbReference type="PROSITE" id="PS50931">
    <property type="entry name" value="HTH_LYSR"/>
    <property type="match status" value="1"/>
</dbReference>
<dbReference type="SUPFAM" id="SSF46785">
    <property type="entry name" value="Winged helix' DNA-binding domain"/>
    <property type="match status" value="1"/>
</dbReference>
<comment type="similarity">
    <text evidence="1">Belongs to the LysR transcriptional regulatory family.</text>
</comment>
<evidence type="ECO:0000256" key="4">
    <source>
        <dbReference type="ARBA" id="ARBA00023163"/>
    </source>
</evidence>
<dbReference type="InterPro" id="IPR036390">
    <property type="entry name" value="WH_DNA-bd_sf"/>
</dbReference>
<evidence type="ECO:0000313" key="6">
    <source>
        <dbReference type="EMBL" id="TWI11635.1"/>
    </source>
</evidence>
<dbReference type="Gene3D" id="1.10.10.10">
    <property type="entry name" value="Winged helix-like DNA-binding domain superfamily/Winged helix DNA-binding domain"/>
    <property type="match status" value="1"/>
</dbReference>
<comment type="caution">
    <text evidence="6">The sequence shown here is derived from an EMBL/GenBank/DDBJ whole genome shotgun (WGS) entry which is preliminary data.</text>
</comment>
<dbReference type="GO" id="GO:0003700">
    <property type="term" value="F:DNA-binding transcription factor activity"/>
    <property type="evidence" value="ECO:0007669"/>
    <property type="project" value="InterPro"/>
</dbReference>
<evidence type="ECO:0000313" key="7">
    <source>
        <dbReference type="Proteomes" id="UP000316471"/>
    </source>
</evidence>
<dbReference type="FunFam" id="1.10.10.10:FF:000001">
    <property type="entry name" value="LysR family transcriptional regulator"/>
    <property type="match status" value="1"/>
</dbReference>
<name>A0A562LVH8_9GAMM</name>
<dbReference type="PANTHER" id="PTHR30346:SF17">
    <property type="entry name" value="LYSR FAMILY TRANSCRIPTIONAL REGULATOR"/>
    <property type="match status" value="1"/>
</dbReference>
<organism evidence="6 7">
    <name type="scientific">Aerolutibacter ruishenii</name>
    <dbReference type="NCBI Taxonomy" id="686800"/>
    <lineage>
        <taxon>Bacteria</taxon>
        <taxon>Pseudomonadati</taxon>
        <taxon>Pseudomonadota</taxon>
        <taxon>Gammaproteobacteria</taxon>
        <taxon>Lysobacterales</taxon>
        <taxon>Lysobacteraceae</taxon>
        <taxon>Aerolutibacter</taxon>
    </lineage>
</organism>
<dbReference type="Gene3D" id="3.40.190.10">
    <property type="entry name" value="Periplasmic binding protein-like II"/>
    <property type="match status" value="2"/>
</dbReference>
<keyword evidence="4" id="KW-0804">Transcription</keyword>
<evidence type="ECO:0000259" key="5">
    <source>
        <dbReference type="PROSITE" id="PS50931"/>
    </source>
</evidence>
<dbReference type="PANTHER" id="PTHR30346">
    <property type="entry name" value="TRANSCRIPTIONAL DUAL REGULATOR HCAR-RELATED"/>
    <property type="match status" value="1"/>
</dbReference>
<evidence type="ECO:0000256" key="1">
    <source>
        <dbReference type="ARBA" id="ARBA00009437"/>
    </source>
</evidence>
<keyword evidence="7" id="KW-1185">Reference proteome</keyword>